<feature type="transmembrane region" description="Helical" evidence="2">
    <location>
        <begin position="248"/>
        <end position="269"/>
    </location>
</feature>
<evidence type="ECO:0000313" key="4">
    <source>
        <dbReference type="Proteomes" id="UP000217199"/>
    </source>
</evidence>
<feature type="transmembrane region" description="Helical" evidence="2">
    <location>
        <begin position="106"/>
        <end position="128"/>
    </location>
</feature>
<comment type="caution">
    <text evidence="3">The sequence shown here is derived from an EMBL/GenBank/DDBJ whole genome shotgun (WGS) entry which is preliminary data.</text>
</comment>
<gene>
    <name evidence="3" type="ORF">PNOK_0843300</name>
</gene>
<feature type="compositionally biased region" description="Polar residues" evidence="1">
    <location>
        <begin position="329"/>
        <end position="340"/>
    </location>
</feature>
<feature type="compositionally biased region" description="Basic and acidic residues" evidence="1">
    <location>
        <begin position="315"/>
        <end position="328"/>
    </location>
</feature>
<dbReference type="AlphaFoldDB" id="A0A286U7N6"/>
<feature type="compositionally biased region" description="Polar residues" evidence="1">
    <location>
        <begin position="296"/>
        <end position="314"/>
    </location>
</feature>
<feature type="transmembrane region" description="Helical" evidence="2">
    <location>
        <begin position="20"/>
        <end position="39"/>
    </location>
</feature>
<keyword evidence="2" id="KW-1133">Transmembrane helix</keyword>
<dbReference type="OrthoDB" id="5427664at2759"/>
<accession>A0A286U7N6</accession>
<keyword evidence="2" id="KW-0812">Transmembrane</keyword>
<feature type="transmembrane region" description="Helical" evidence="2">
    <location>
        <begin position="46"/>
        <end position="66"/>
    </location>
</feature>
<feature type="transmembrane region" description="Helical" evidence="2">
    <location>
        <begin position="72"/>
        <end position="94"/>
    </location>
</feature>
<name>A0A286U7N6_9AGAM</name>
<protein>
    <submittedName>
        <fullName evidence="3">Uncharacterized protein</fullName>
    </submittedName>
</protein>
<feature type="region of interest" description="Disordered" evidence="1">
    <location>
        <begin position="286"/>
        <end position="340"/>
    </location>
</feature>
<proteinExistence type="predicted"/>
<evidence type="ECO:0000256" key="1">
    <source>
        <dbReference type="SAM" id="MobiDB-lite"/>
    </source>
</evidence>
<evidence type="ECO:0000256" key="2">
    <source>
        <dbReference type="SAM" id="Phobius"/>
    </source>
</evidence>
<evidence type="ECO:0000313" key="3">
    <source>
        <dbReference type="EMBL" id="PAV15575.1"/>
    </source>
</evidence>
<dbReference type="Proteomes" id="UP000217199">
    <property type="component" value="Unassembled WGS sequence"/>
</dbReference>
<reference evidence="3 4" key="1">
    <citation type="journal article" date="2017" name="Mol. Ecol.">
        <title>Comparative and population genomic landscape of Phellinus noxius: A hypervariable fungus causing root rot in trees.</title>
        <authorList>
            <person name="Chung C.L."/>
            <person name="Lee T.J."/>
            <person name="Akiba M."/>
            <person name="Lee H.H."/>
            <person name="Kuo T.H."/>
            <person name="Liu D."/>
            <person name="Ke H.M."/>
            <person name="Yokoi T."/>
            <person name="Roa M.B."/>
            <person name="Lu M.J."/>
            <person name="Chang Y.Y."/>
            <person name="Ann P.J."/>
            <person name="Tsai J.N."/>
            <person name="Chen C.Y."/>
            <person name="Tzean S.S."/>
            <person name="Ota Y."/>
            <person name="Hattori T."/>
            <person name="Sahashi N."/>
            <person name="Liou R.F."/>
            <person name="Kikuchi T."/>
            <person name="Tsai I.J."/>
        </authorList>
    </citation>
    <scope>NUCLEOTIDE SEQUENCE [LARGE SCALE GENOMIC DNA]</scope>
    <source>
        <strain evidence="3 4">FFPRI411160</strain>
    </source>
</reference>
<organism evidence="3 4">
    <name type="scientific">Pyrrhoderma noxium</name>
    <dbReference type="NCBI Taxonomy" id="2282107"/>
    <lineage>
        <taxon>Eukaryota</taxon>
        <taxon>Fungi</taxon>
        <taxon>Dikarya</taxon>
        <taxon>Basidiomycota</taxon>
        <taxon>Agaricomycotina</taxon>
        <taxon>Agaricomycetes</taxon>
        <taxon>Hymenochaetales</taxon>
        <taxon>Hymenochaetaceae</taxon>
        <taxon>Pyrrhoderma</taxon>
    </lineage>
</organism>
<keyword evidence="4" id="KW-1185">Reference proteome</keyword>
<dbReference type="InParanoid" id="A0A286U7N6"/>
<feature type="transmembrane region" description="Helical" evidence="2">
    <location>
        <begin position="209"/>
        <end position="228"/>
    </location>
</feature>
<keyword evidence="2" id="KW-0472">Membrane</keyword>
<dbReference type="EMBL" id="NBII01000009">
    <property type="protein sequence ID" value="PAV15575.1"/>
    <property type="molecule type" value="Genomic_DNA"/>
</dbReference>
<sequence>MSTTLCSNGELPGRPDIEGIGTRIATYAQVLLAIFTIAIQPAVRSFDAWWAVLVTSLGLQFAAIAHRSDLTLFHALVVSWLAFPIFAMSWVYIFVHWREREMPPEIMLATHVHGFLFIGYGLWVWSIAPSFGACPELNGSFQFVILGKSVNPLSWVRIFVLVLYSVWGVMFIMAALASTLKSSLLRRIIHPSQVLERTPRIRVLRSTQMLVLVTTFNLLSLALGIWHVETLLIRNETQSVLGDENSWTFGQIAAIILLAGPLFTFIRLLRLRLGLCMGNGNGDLGNDREGMPIRSFQPQANVGNTGEGANTKSRNNNDNRYYDGKEKVSPNTKALFSPSG</sequence>
<feature type="transmembrane region" description="Helical" evidence="2">
    <location>
        <begin position="155"/>
        <end position="177"/>
    </location>
</feature>